<protein>
    <submittedName>
        <fullName evidence="2">Uncharacterized protein</fullName>
    </submittedName>
</protein>
<feature type="region of interest" description="Disordered" evidence="1">
    <location>
        <begin position="186"/>
        <end position="269"/>
    </location>
</feature>
<proteinExistence type="predicted"/>
<organism evidence="2">
    <name type="scientific">Rhizochromulina marina</name>
    <dbReference type="NCBI Taxonomy" id="1034831"/>
    <lineage>
        <taxon>Eukaryota</taxon>
        <taxon>Sar</taxon>
        <taxon>Stramenopiles</taxon>
        <taxon>Ochrophyta</taxon>
        <taxon>Dictyochophyceae</taxon>
        <taxon>Rhizochromulinales</taxon>
        <taxon>Rhizochromulina</taxon>
    </lineage>
</organism>
<feature type="region of interest" description="Disordered" evidence="1">
    <location>
        <begin position="44"/>
        <end position="97"/>
    </location>
</feature>
<evidence type="ECO:0000313" key="2">
    <source>
        <dbReference type="EMBL" id="CAD9708141.1"/>
    </source>
</evidence>
<gene>
    <name evidence="2" type="ORF">RMAR1173_LOCUS19132</name>
</gene>
<reference evidence="2" key="1">
    <citation type="submission" date="2021-01" db="EMBL/GenBank/DDBJ databases">
        <authorList>
            <person name="Corre E."/>
            <person name="Pelletier E."/>
            <person name="Niang G."/>
            <person name="Scheremetjew M."/>
            <person name="Finn R."/>
            <person name="Kale V."/>
            <person name="Holt S."/>
            <person name="Cochrane G."/>
            <person name="Meng A."/>
            <person name="Brown T."/>
            <person name="Cohen L."/>
        </authorList>
    </citation>
    <scope>NUCLEOTIDE SEQUENCE</scope>
    <source>
        <strain evidence="2">CCMP1243</strain>
    </source>
</reference>
<dbReference type="PANTHER" id="PTHR13555">
    <property type="entry name" value="C2H2 ZINC FINGER CGI-62-RELATED"/>
    <property type="match status" value="1"/>
</dbReference>
<evidence type="ECO:0000256" key="1">
    <source>
        <dbReference type="SAM" id="MobiDB-lite"/>
    </source>
</evidence>
<name>A0A7S2WUA6_9STRA</name>
<dbReference type="Pfam" id="PF13913">
    <property type="entry name" value="zf-C2HC_2"/>
    <property type="match status" value="1"/>
</dbReference>
<feature type="compositionally biased region" description="Low complexity" evidence="1">
    <location>
        <begin position="74"/>
        <end position="92"/>
    </location>
</feature>
<dbReference type="Gene3D" id="3.30.160.60">
    <property type="entry name" value="Classic Zinc Finger"/>
    <property type="match status" value="1"/>
</dbReference>
<dbReference type="AlphaFoldDB" id="A0A7S2WUA6"/>
<sequence>MPRQKGDPPATIVCYICGRPSGVHGYEFHEKACRRKYEQQQAALLPGERRPLPPKPTGFATPAPTSKQRASRLAAGGQATGRTAATAGASTGDLGDEGASESMALSLEEQNLAARKAFEDSVMIKCEFCSRSFMPDRIAIHNKSCTAERPSRRVGEHTSGMIGPFKNRNFNVPGVAGHVTGAHQAAESIDVPGSPSPLPASRRRPRTSNASPSVDTRESPILRSATPTGSTRGDHNTGEGNGLCQQVARPPRRGASPASPATFSANERGGLAAVEKRLSKLEATLFSALEEVRSLSGEVRQLRAASER</sequence>
<dbReference type="EMBL" id="HBHJ01028913">
    <property type="protein sequence ID" value="CAD9708141.1"/>
    <property type="molecule type" value="Transcribed_RNA"/>
</dbReference>
<dbReference type="InterPro" id="IPR026319">
    <property type="entry name" value="ZC2HC1A/B-like"/>
</dbReference>
<dbReference type="PANTHER" id="PTHR13555:SF68">
    <property type="entry name" value="ZINC FINGER PROTEIN 474"/>
    <property type="match status" value="1"/>
</dbReference>
<accession>A0A7S2WUA6</accession>